<feature type="transmembrane region" description="Helical" evidence="20">
    <location>
        <begin position="197"/>
        <end position="217"/>
    </location>
</feature>
<keyword evidence="6" id="KW-0521">NADP</keyword>
<reference evidence="21" key="1">
    <citation type="submission" date="2021-01" db="EMBL/GenBank/DDBJ databases">
        <authorList>
            <person name="Corre E."/>
            <person name="Pelletier E."/>
            <person name="Niang G."/>
            <person name="Scheremetjew M."/>
            <person name="Finn R."/>
            <person name="Kale V."/>
            <person name="Holt S."/>
            <person name="Cochrane G."/>
            <person name="Meng A."/>
            <person name="Brown T."/>
            <person name="Cohen L."/>
        </authorList>
    </citation>
    <scope>NUCLEOTIDE SEQUENCE</scope>
    <source>
        <strain evidence="21">CCMP644</strain>
    </source>
</reference>
<dbReference type="InterPro" id="IPR018083">
    <property type="entry name" value="Sterol_reductase_CS"/>
</dbReference>
<evidence type="ECO:0000256" key="15">
    <source>
        <dbReference type="ARBA" id="ARBA00030165"/>
    </source>
</evidence>
<evidence type="ECO:0000256" key="13">
    <source>
        <dbReference type="ARBA" id="ARBA00023166"/>
    </source>
</evidence>
<evidence type="ECO:0000256" key="14">
    <source>
        <dbReference type="ARBA" id="ARBA00023221"/>
    </source>
</evidence>
<comment type="pathway">
    <text evidence="17">Steroid biosynthesis.</text>
</comment>
<name>A0A7S1MYI5_HEMAN</name>
<feature type="transmembrane region" description="Helical" evidence="20">
    <location>
        <begin position="68"/>
        <end position="91"/>
    </location>
</feature>
<dbReference type="GO" id="GO:0005789">
    <property type="term" value="C:endoplasmic reticulum membrane"/>
    <property type="evidence" value="ECO:0007669"/>
    <property type="project" value="TreeGrafter"/>
</dbReference>
<keyword evidence="9" id="KW-0560">Oxidoreductase</keyword>
<feature type="compositionally biased region" description="Low complexity" evidence="19">
    <location>
        <begin position="34"/>
        <end position="56"/>
    </location>
</feature>
<evidence type="ECO:0000256" key="10">
    <source>
        <dbReference type="ARBA" id="ARBA00023011"/>
    </source>
</evidence>
<dbReference type="GO" id="GO:0016126">
    <property type="term" value="P:sterol biosynthetic process"/>
    <property type="evidence" value="ECO:0007669"/>
    <property type="project" value="UniProtKB-KW"/>
</dbReference>
<keyword evidence="11" id="KW-0443">Lipid metabolism</keyword>
<evidence type="ECO:0000256" key="3">
    <source>
        <dbReference type="ARBA" id="ARBA00012413"/>
    </source>
</evidence>
<dbReference type="GO" id="GO:0050613">
    <property type="term" value="F:Delta14-sterol reductase activity"/>
    <property type="evidence" value="ECO:0007669"/>
    <property type="project" value="UniProtKB-EC"/>
</dbReference>
<evidence type="ECO:0000256" key="1">
    <source>
        <dbReference type="ARBA" id="ARBA00004141"/>
    </source>
</evidence>
<dbReference type="InterPro" id="IPR001171">
    <property type="entry name" value="ERG24_DHCR-like"/>
</dbReference>
<accession>A0A7S1MYI5</accession>
<evidence type="ECO:0000256" key="2">
    <source>
        <dbReference type="ARBA" id="ARBA00005402"/>
    </source>
</evidence>
<evidence type="ECO:0000256" key="11">
    <source>
        <dbReference type="ARBA" id="ARBA00023098"/>
    </source>
</evidence>
<evidence type="ECO:0000256" key="16">
    <source>
        <dbReference type="ARBA" id="ARBA00031227"/>
    </source>
</evidence>
<organism evidence="21">
    <name type="scientific">Hemiselmis andersenii</name>
    <name type="common">Cryptophyte alga</name>
    <dbReference type="NCBI Taxonomy" id="464988"/>
    <lineage>
        <taxon>Eukaryota</taxon>
        <taxon>Cryptophyceae</taxon>
        <taxon>Cryptomonadales</taxon>
        <taxon>Hemiselmidaceae</taxon>
        <taxon>Hemiselmis</taxon>
    </lineage>
</organism>
<keyword evidence="8 20" id="KW-1133">Transmembrane helix</keyword>
<dbReference type="PROSITE" id="PS01018">
    <property type="entry name" value="STEROL_REDUCT_2"/>
    <property type="match status" value="1"/>
</dbReference>
<keyword evidence="10" id="KW-0756">Sterol biosynthesis</keyword>
<feature type="transmembrane region" description="Helical" evidence="20">
    <location>
        <begin position="318"/>
        <end position="336"/>
    </location>
</feature>
<proteinExistence type="inferred from homology"/>
<evidence type="ECO:0000256" key="19">
    <source>
        <dbReference type="SAM" id="MobiDB-lite"/>
    </source>
</evidence>
<evidence type="ECO:0000256" key="7">
    <source>
        <dbReference type="ARBA" id="ARBA00022955"/>
    </source>
</evidence>
<comment type="subcellular location">
    <subcellularLocation>
        <location evidence="1">Membrane</location>
        <topology evidence="1">Multi-pass membrane protein</topology>
    </subcellularLocation>
</comment>
<evidence type="ECO:0000256" key="18">
    <source>
        <dbReference type="ARBA" id="ARBA00069705"/>
    </source>
</evidence>
<evidence type="ECO:0000256" key="17">
    <source>
        <dbReference type="ARBA" id="ARBA00060577"/>
    </source>
</evidence>
<dbReference type="FunFam" id="1.20.120.1630:FF:000011">
    <property type="entry name" value="Delta(14)-sterol reductase"/>
    <property type="match status" value="1"/>
</dbReference>
<evidence type="ECO:0000256" key="6">
    <source>
        <dbReference type="ARBA" id="ARBA00022857"/>
    </source>
</evidence>
<dbReference type="Gene3D" id="1.20.120.1630">
    <property type="match status" value="1"/>
</dbReference>
<comment type="similarity">
    <text evidence="2">Belongs to the ERG4/ERG24 family.</text>
</comment>
<keyword evidence="14" id="KW-0753">Steroid metabolism</keyword>
<feature type="transmembrane region" description="Helical" evidence="20">
    <location>
        <begin position="278"/>
        <end position="298"/>
    </location>
</feature>
<feature type="transmembrane region" description="Helical" evidence="20">
    <location>
        <begin position="348"/>
        <end position="367"/>
    </location>
</feature>
<dbReference type="EMBL" id="HBFX01061410">
    <property type="protein sequence ID" value="CAD8986035.1"/>
    <property type="molecule type" value="Transcribed_RNA"/>
</dbReference>
<evidence type="ECO:0000256" key="8">
    <source>
        <dbReference type="ARBA" id="ARBA00022989"/>
    </source>
</evidence>
<dbReference type="PANTHER" id="PTHR21257:SF52">
    <property type="entry name" value="DELTA(14)-STEROL REDUCTASE TM7SF2"/>
    <property type="match status" value="1"/>
</dbReference>
<evidence type="ECO:0000256" key="5">
    <source>
        <dbReference type="ARBA" id="ARBA00022692"/>
    </source>
</evidence>
<dbReference type="Pfam" id="PF01222">
    <property type="entry name" value="ERG4_ERG24"/>
    <property type="match status" value="1"/>
</dbReference>
<protein>
    <recommendedName>
        <fullName evidence="18">Delta(14)-sterol reductase</fullName>
        <ecNumber evidence="3">1.3.1.70</ecNumber>
    </recommendedName>
    <alternativeName>
        <fullName evidence="15">C-14 sterol reductase</fullName>
    </alternativeName>
    <alternativeName>
        <fullName evidence="16">Sterol C14-reductase</fullName>
    </alternativeName>
</protein>
<keyword evidence="5 20" id="KW-0812">Transmembrane</keyword>
<evidence type="ECO:0000256" key="9">
    <source>
        <dbReference type="ARBA" id="ARBA00023002"/>
    </source>
</evidence>
<keyword evidence="13" id="KW-1207">Sterol metabolism</keyword>
<evidence type="ECO:0000313" key="21">
    <source>
        <dbReference type="EMBL" id="CAD8986035.1"/>
    </source>
</evidence>
<dbReference type="EC" id="1.3.1.70" evidence="3"/>
<evidence type="ECO:0000256" key="4">
    <source>
        <dbReference type="ARBA" id="ARBA00022516"/>
    </source>
</evidence>
<keyword evidence="7" id="KW-0752">Steroid biosynthesis</keyword>
<feature type="region of interest" description="Disordered" evidence="19">
    <location>
        <begin position="1"/>
        <end position="57"/>
    </location>
</feature>
<dbReference type="PANTHER" id="PTHR21257">
    <property type="entry name" value="DELTA(14)-STEROL REDUCTASE"/>
    <property type="match status" value="1"/>
</dbReference>
<sequence>MSNPGPPIFQAHPSSPLIFSCRKPSGMAKERTGRSPSSGGAARGKSGSPARSPSPSKEAKKAKFEYEFGGPVGTTANVVLLPLLILFLYFACPAVKDGTCLPGIDITKLTSISVPPLSSLLSPFAFALVTAWFFFLYLLELCLPKVIAYGTPLVGTGERLPYRINGHLSFWVSLLVVEHAPWQGTGLVYLYDHFVEVAVAASVFSALLSIGLFVASFRKGAVLAEGGVSGCWAYDFWMGRELNPRIGGWDLKVFCELRPGLIGWMVLNLAMAAKERQVLGHSSLAMVLINVSQGYYVWDALYHEQAILSTMDVTTDGFGYMLAFGDLAWVPFTYCIPARYLAEHPSGLSNTLTLLFALVGVFGFFVFRSANSQKDTFRRDPNGICVKHLKFMNTKRGTRLLVSGWWGMARKINYTGDWLLGLSWSLLAGFGSIVCYFYPIYFAVLLVHRAWRDDHACSKKYGNDWIEYKKKVPYMFVPGLV</sequence>
<dbReference type="AlphaFoldDB" id="A0A7S1MYI5"/>
<feature type="transmembrane region" description="Helical" evidence="20">
    <location>
        <begin position="424"/>
        <end position="447"/>
    </location>
</feature>
<keyword evidence="12 20" id="KW-0472">Membrane</keyword>
<evidence type="ECO:0000256" key="20">
    <source>
        <dbReference type="SAM" id="Phobius"/>
    </source>
</evidence>
<keyword evidence="4" id="KW-0444">Lipid biosynthesis</keyword>
<feature type="transmembrane region" description="Helical" evidence="20">
    <location>
        <begin position="120"/>
        <end position="139"/>
    </location>
</feature>
<evidence type="ECO:0000256" key="12">
    <source>
        <dbReference type="ARBA" id="ARBA00023136"/>
    </source>
</evidence>
<gene>
    <name evidence="21" type="ORF">HAND00432_LOCUS37048</name>
</gene>